<sequence>MSGGVHNARDPFITSTRQTRKFLLKVRIECKERIDLISRGIRLATLGQDTDYLELFGEYILVATN</sequence>
<dbReference type="EMBL" id="RWGY01000929">
    <property type="protein sequence ID" value="TVT97854.1"/>
    <property type="molecule type" value="Genomic_DNA"/>
</dbReference>
<reference evidence="1 2" key="1">
    <citation type="journal article" date="2019" name="Sci. Rep.">
        <title>A high-quality genome of Eragrostis curvula grass provides insights into Poaceae evolution and supports new strategies to enhance forage quality.</title>
        <authorList>
            <person name="Carballo J."/>
            <person name="Santos B.A.C.M."/>
            <person name="Zappacosta D."/>
            <person name="Garbus I."/>
            <person name="Selva J.P."/>
            <person name="Gallo C.A."/>
            <person name="Diaz A."/>
            <person name="Albertini E."/>
            <person name="Caccamo M."/>
            <person name="Echenique V."/>
        </authorList>
    </citation>
    <scope>NUCLEOTIDE SEQUENCE [LARGE SCALE GENOMIC DNA]</scope>
    <source>
        <strain evidence="2">cv. Victoria</strain>
        <tissue evidence="1">Leaf</tissue>
    </source>
</reference>
<evidence type="ECO:0000313" key="1">
    <source>
        <dbReference type="EMBL" id="TVT97854.1"/>
    </source>
</evidence>
<comment type="caution">
    <text evidence="1">The sequence shown here is derived from an EMBL/GenBank/DDBJ whole genome shotgun (WGS) entry which is preliminary data.</text>
</comment>
<name>A0A5J9SEZ2_9POAL</name>
<dbReference type="Gramene" id="TVT97854">
    <property type="protein sequence ID" value="TVT97854"/>
    <property type="gene ID" value="EJB05_56866"/>
</dbReference>
<organism evidence="1 2">
    <name type="scientific">Eragrostis curvula</name>
    <name type="common">weeping love grass</name>
    <dbReference type="NCBI Taxonomy" id="38414"/>
    <lineage>
        <taxon>Eukaryota</taxon>
        <taxon>Viridiplantae</taxon>
        <taxon>Streptophyta</taxon>
        <taxon>Embryophyta</taxon>
        <taxon>Tracheophyta</taxon>
        <taxon>Spermatophyta</taxon>
        <taxon>Magnoliopsida</taxon>
        <taxon>Liliopsida</taxon>
        <taxon>Poales</taxon>
        <taxon>Poaceae</taxon>
        <taxon>PACMAD clade</taxon>
        <taxon>Chloridoideae</taxon>
        <taxon>Eragrostideae</taxon>
        <taxon>Eragrostidinae</taxon>
        <taxon>Eragrostis</taxon>
    </lineage>
</organism>
<protein>
    <submittedName>
        <fullName evidence="1">Uncharacterized protein</fullName>
    </submittedName>
</protein>
<keyword evidence="2" id="KW-1185">Reference proteome</keyword>
<gene>
    <name evidence="1" type="ORF">EJB05_56866</name>
</gene>
<dbReference type="AlphaFoldDB" id="A0A5J9SEZ2"/>
<dbReference type="Proteomes" id="UP000324897">
    <property type="component" value="Unassembled WGS sequence"/>
</dbReference>
<evidence type="ECO:0000313" key="2">
    <source>
        <dbReference type="Proteomes" id="UP000324897"/>
    </source>
</evidence>
<accession>A0A5J9SEZ2</accession>
<proteinExistence type="predicted"/>